<gene>
    <name evidence="2" type="ORF">BC739_001432</name>
</gene>
<protein>
    <submittedName>
        <fullName evidence="2">Uncharacterized protein</fullName>
    </submittedName>
</protein>
<dbReference type="EMBL" id="JACJID010000001">
    <property type="protein sequence ID" value="MBA8924235.1"/>
    <property type="molecule type" value="Genomic_DNA"/>
</dbReference>
<keyword evidence="3" id="KW-1185">Reference proteome</keyword>
<evidence type="ECO:0000313" key="3">
    <source>
        <dbReference type="Proteomes" id="UP000517916"/>
    </source>
</evidence>
<accession>A0ABR6BBH8</accession>
<feature type="region of interest" description="Disordered" evidence="1">
    <location>
        <begin position="1"/>
        <end position="24"/>
    </location>
</feature>
<evidence type="ECO:0000256" key="1">
    <source>
        <dbReference type="SAM" id="MobiDB-lite"/>
    </source>
</evidence>
<evidence type="ECO:0000313" key="2">
    <source>
        <dbReference type="EMBL" id="MBA8924235.1"/>
    </source>
</evidence>
<organism evidence="2 3">
    <name type="scientific">Kutzneria viridogrisea</name>
    <dbReference type="NCBI Taxonomy" id="47990"/>
    <lineage>
        <taxon>Bacteria</taxon>
        <taxon>Bacillati</taxon>
        <taxon>Actinomycetota</taxon>
        <taxon>Actinomycetes</taxon>
        <taxon>Pseudonocardiales</taxon>
        <taxon>Pseudonocardiaceae</taxon>
        <taxon>Kutzneria</taxon>
    </lineage>
</organism>
<sequence length="244" mass="25453">MPGGVGRAVRWSGRSSVTSEESVDAGLSDVVGGTDLGEQGGAQLVQVVERCIDGRDGQGGSLLGARVGSGCRRSGSRGAGRRPADRAGLAAAWCSSGHCPGARVATGALDGAALGVGEPPQADGVAGSGVAGSADRRCTRRREHRCARGFGGQVAGRERGTRYFTVRASWILRCAYSVRASGVTPRSGVKATARVIWLRWRGEGTQRFTSRSATRLAAKRWCSCVSSIRPSVSGSFPYRKKRTD</sequence>
<proteinExistence type="predicted"/>
<dbReference type="Proteomes" id="UP000517916">
    <property type="component" value="Unassembled WGS sequence"/>
</dbReference>
<reference evidence="2 3" key="1">
    <citation type="submission" date="2020-08" db="EMBL/GenBank/DDBJ databases">
        <title>Genomic Encyclopedia of Archaeal and Bacterial Type Strains, Phase II (KMG-II): from individual species to whole genera.</title>
        <authorList>
            <person name="Goeker M."/>
        </authorList>
    </citation>
    <scope>NUCLEOTIDE SEQUENCE [LARGE SCALE GENOMIC DNA]</scope>
    <source>
        <strain evidence="2 3">DSM 43850</strain>
    </source>
</reference>
<name>A0ABR6BBH8_9PSEU</name>
<comment type="caution">
    <text evidence="2">The sequence shown here is derived from an EMBL/GenBank/DDBJ whole genome shotgun (WGS) entry which is preliminary data.</text>
</comment>